<dbReference type="RefSeq" id="WP_201917805.1">
    <property type="nucleotide sequence ID" value="NZ_BAABAX010000023.1"/>
</dbReference>
<dbReference type="AlphaFoldDB" id="A0A937A159"/>
<accession>A0A937A159</accession>
<dbReference type="Proteomes" id="UP000651057">
    <property type="component" value="Unassembled WGS sequence"/>
</dbReference>
<dbReference type="EMBL" id="JAERQJ010000002">
    <property type="protein sequence ID" value="MBL0683120.1"/>
    <property type="molecule type" value="Genomic_DNA"/>
</dbReference>
<proteinExistence type="predicted"/>
<evidence type="ECO:0000313" key="1">
    <source>
        <dbReference type="EMBL" id="MBL0683120.1"/>
    </source>
</evidence>
<evidence type="ECO:0000313" key="2">
    <source>
        <dbReference type="Proteomes" id="UP000651057"/>
    </source>
</evidence>
<dbReference type="PROSITE" id="PS51257">
    <property type="entry name" value="PROKAR_LIPOPROTEIN"/>
    <property type="match status" value="1"/>
</dbReference>
<gene>
    <name evidence="1" type="ORF">JJQ60_06310</name>
</gene>
<comment type="caution">
    <text evidence="1">The sequence shown here is derived from an EMBL/GenBank/DDBJ whole genome shotgun (WGS) entry which is preliminary data.</text>
</comment>
<name>A0A937A159_9FLAO</name>
<keyword evidence="2" id="KW-1185">Reference proteome</keyword>
<reference evidence="1" key="1">
    <citation type="submission" date="2021-01" db="EMBL/GenBank/DDBJ databases">
        <authorList>
            <person name="Zhong Y.L."/>
        </authorList>
    </citation>
    <scope>NUCLEOTIDE SEQUENCE</scope>
    <source>
        <strain evidence="1">KCTC 23302</strain>
    </source>
</reference>
<sequence>MRNLFLSLLATLILFSCSDDDETTTVSPKLIVKLVVDSDQVRLGNNGSPAEIPAGNAAQNPIFNSISAHYLEFAQNSNTLLGNGAVLYQAAETTAGGENAIDFEKSNVVAPGDIFIEIPLKNITPGSYEWVRLSLSYQNYDVEFYFNDIPFTGTVASFVGFNNYITQYTVKNEQVTVNENKPQGYWGFETVTGVLTGQAPEGATTVPNPLFATSPIPQGSCVVTGNFDSNLVITGQETNDIMVTLSLSINKSFEWIDANGNGKWDVEPNAGENIVDMGLRGLVPSYQ</sequence>
<evidence type="ECO:0008006" key="3">
    <source>
        <dbReference type="Google" id="ProtNLM"/>
    </source>
</evidence>
<protein>
    <recommendedName>
        <fullName evidence="3">Lipoprotein</fullName>
    </recommendedName>
</protein>
<organism evidence="1 2">
    <name type="scientific">Aquimarina mytili</name>
    <dbReference type="NCBI Taxonomy" id="874423"/>
    <lineage>
        <taxon>Bacteria</taxon>
        <taxon>Pseudomonadati</taxon>
        <taxon>Bacteroidota</taxon>
        <taxon>Flavobacteriia</taxon>
        <taxon>Flavobacteriales</taxon>
        <taxon>Flavobacteriaceae</taxon>
        <taxon>Aquimarina</taxon>
    </lineage>
</organism>